<dbReference type="Gene3D" id="6.10.250.1580">
    <property type="match status" value="1"/>
</dbReference>
<gene>
    <name evidence="13" type="primary">atpF</name>
    <name evidence="16" type="ORF">OEW28_04080</name>
</gene>
<protein>
    <recommendedName>
        <fullName evidence="13">ATP synthase subunit b</fullName>
    </recommendedName>
    <alternativeName>
        <fullName evidence="13">ATP synthase F(0) sector subunit b</fullName>
    </alternativeName>
    <alternativeName>
        <fullName evidence="13">ATPase subunit I</fullName>
    </alternativeName>
    <alternativeName>
        <fullName evidence="13">F-type ATPase subunit b</fullName>
        <shortName evidence="13">F-ATPase subunit b</shortName>
    </alternativeName>
</protein>
<evidence type="ECO:0000256" key="14">
    <source>
        <dbReference type="RuleBase" id="RU003848"/>
    </source>
</evidence>
<dbReference type="HAMAP" id="MF_01398">
    <property type="entry name" value="ATP_synth_b_bprime"/>
    <property type="match status" value="1"/>
</dbReference>
<evidence type="ECO:0000256" key="10">
    <source>
        <dbReference type="ARBA" id="ARBA00025198"/>
    </source>
</evidence>
<evidence type="ECO:0000256" key="5">
    <source>
        <dbReference type="ARBA" id="ARBA00022781"/>
    </source>
</evidence>
<keyword evidence="5 13" id="KW-0375">Hydrogen ion transport</keyword>
<dbReference type="PANTHER" id="PTHR33445">
    <property type="entry name" value="ATP SYNTHASE SUBUNIT B', CHLOROPLASTIC"/>
    <property type="match status" value="1"/>
</dbReference>
<evidence type="ECO:0000256" key="7">
    <source>
        <dbReference type="ARBA" id="ARBA00023065"/>
    </source>
</evidence>
<keyword evidence="8 13" id="KW-0472">Membrane</keyword>
<dbReference type="Proteomes" id="UP001652542">
    <property type="component" value="Unassembled WGS sequence"/>
</dbReference>
<reference evidence="16 17" key="1">
    <citation type="submission" date="2022-10" db="EMBL/GenBank/DDBJ databases">
        <title>Defluviimonas sp. nov., isolated from ocean surface water.</title>
        <authorList>
            <person name="He W."/>
            <person name="Wang L."/>
            <person name="Zhang D.-F."/>
        </authorList>
    </citation>
    <scope>NUCLEOTIDE SEQUENCE [LARGE SCALE GENOMIC DNA]</scope>
    <source>
        <strain evidence="16 17">WL0002</strain>
    </source>
</reference>
<dbReference type="RefSeq" id="WP_263733432.1">
    <property type="nucleotide sequence ID" value="NZ_JAOWKY010000001.1"/>
</dbReference>
<keyword evidence="17" id="KW-1185">Reference proteome</keyword>
<dbReference type="CDD" id="cd06503">
    <property type="entry name" value="ATP-synt_Fo_b"/>
    <property type="match status" value="1"/>
</dbReference>
<evidence type="ECO:0000256" key="4">
    <source>
        <dbReference type="ARBA" id="ARBA00022692"/>
    </source>
</evidence>
<organism evidence="16 17">
    <name type="scientific">Albidovulum marisflavi</name>
    <dbReference type="NCBI Taxonomy" id="2984159"/>
    <lineage>
        <taxon>Bacteria</taxon>
        <taxon>Pseudomonadati</taxon>
        <taxon>Pseudomonadota</taxon>
        <taxon>Alphaproteobacteria</taxon>
        <taxon>Rhodobacterales</taxon>
        <taxon>Paracoccaceae</taxon>
        <taxon>Albidovulum</taxon>
    </lineage>
</organism>
<evidence type="ECO:0000256" key="15">
    <source>
        <dbReference type="SAM" id="MobiDB-lite"/>
    </source>
</evidence>
<comment type="function">
    <text evidence="10 13">F(1)F(0) ATP synthase produces ATP from ADP in the presence of a proton or sodium gradient. F-type ATPases consist of two structural domains, F(1) containing the extramembraneous catalytic core and F(0) containing the membrane proton channel, linked together by a central stalk and a peripheral stalk. During catalysis, ATP synthesis in the catalytic domain of F(1) is coupled via a rotary mechanism of the central stalk subunits to proton translocation.</text>
</comment>
<evidence type="ECO:0000256" key="13">
    <source>
        <dbReference type="HAMAP-Rule" id="MF_01398"/>
    </source>
</evidence>
<evidence type="ECO:0000256" key="2">
    <source>
        <dbReference type="ARBA" id="ARBA00022448"/>
    </source>
</evidence>
<dbReference type="InterPro" id="IPR002146">
    <property type="entry name" value="ATP_synth_b/b'su_bac/chlpt"/>
</dbReference>
<name>A0ABT2Z9P6_9RHOB</name>
<keyword evidence="13" id="KW-1003">Cell membrane</keyword>
<accession>A0ABT2Z9P6</accession>
<comment type="function">
    <text evidence="11">Component of the F(0) channel, it forms part of the peripheral stalk, linking F(1) to F(0). The b'-subunit is a diverged and duplicated form of b found in plants and photosynthetic bacteria.</text>
</comment>
<evidence type="ECO:0000256" key="3">
    <source>
        <dbReference type="ARBA" id="ARBA00022547"/>
    </source>
</evidence>
<evidence type="ECO:0000256" key="12">
    <source>
        <dbReference type="ARBA" id="ARBA00037847"/>
    </source>
</evidence>
<evidence type="ECO:0000313" key="17">
    <source>
        <dbReference type="Proteomes" id="UP001652542"/>
    </source>
</evidence>
<dbReference type="InterPro" id="IPR050059">
    <property type="entry name" value="ATP_synthase_B_chain"/>
</dbReference>
<comment type="caution">
    <text evidence="16">The sequence shown here is derived from an EMBL/GenBank/DDBJ whole genome shotgun (WGS) entry which is preliminary data.</text>
</comment>
<feature type="region of interest" description="Disordered" evidence="15">
    <location>
        <begin position="1"/>
        <end position="22"/>
    </location>
</feature>
<dbReference type="NCBIfam" id="NF009988">
    <property type="entry name" value="PRK13454.1"/>
    <property type="match status" value="1"/>
</dbReference>
<feature type="transmembrane region" description="Helical" evidence="13">
    <location>
        <begin position="44"/>
        <end position="63"/>
    </location>
</feature>
<keyword evidence="3 13" id="KW-0138">CF(0)</keyword>
<comment type="similarity">
    <text evidence="1 13 14">Belongs to the ATPase B chain family.</text>
</comment>
<evidence type="ECO:0000256" key="1">
    <source>
        <dbReference type="ARBA" id="ARBA00005513"/>
    </source>
</evidence>
<evidence type="ECO:0000256" key="9">
    <source>
        <dbReference type="ARBA" id="ARBA00023310"/>
    </source>
</evidence>
<dbReference type="Pfam" id="PF00430">
    <property type="entry name" value="ATP-synt_B"/>
    <property type="match status" value="1"/>
</dbReference>
<comment type="subcellular location">
    <subcellularLocation>
        <location evidence="13">Cell membrane</location>
        <topology evidence="13">Single-pass membrane protein</topology>
    </subcellularLocation>
    <subcellularLocation>
        <location evidence="12">Endomembrane system</location>
        <topology evidence="12">Single-pass membrane protein</topology>
    </subcellularLocation>
</comment>
<sequence length="191" mass="19617">MANTTHTAADTATEAAGHAAEAAGHAAQSAGMPQLDTSTFANQIFWLVVALIVIYFVLSRIALPRIGAVLADRQRTITSDIAAAEELKAKAVEAEKAYNQAIADARSEAAKIVAEARAEIQKDLDVATAKADAEIAAKTAESAARIEEIRAGALESVKDVANETAAALVSALGGSADDKSVASAVSDRMKG</sequence>
<evidence type="ECO:0000256" key="6">
    <source>
        <dbReference type="ARBA" id="ARBA00022989"/>
    </source>
</evidence>
<evidence type="ECO:0000256" key="11">
    <source>
        <dbReference type="ARBA" id="ARBA00025614"/>
    </source>
</evidence>
<dbReference type="EMBL" id="JAOWKY010000001">
    <property type="protein sequence ID" value="MCV2867797.1"/>
    <property type="molecule type" value="Genomic_DNA"/>
</dbReference>
<keyword evidence="7 13" id="KW-0406">Ion transport</keyword>
<keyword evidence="6 13" id="KW-1133">Transmembrane helix</keyword>
<evidence type="ECO:0000313" key="16">
    <source>
        <dbReference type="EMBL" id="MCV2867797.1"/>
    </source>
</evidence>
<comment type="subunit">
    <text evidence="13">F-type ATPases have 2 components, F(1) - the catalytic core - and F(0) - the membrane proton channel. F(1) has five subunits: alpha(3), beta(3), gamma(1), delta(1), epsilon(1). F(0) has three main subunits: a(1), b(2) and c(10-14). The alpha and beta chains form an alternating ring which encloses part of the gamma chain. F(1) is attached to F(0) by a central stalk formed by the gamma and epsilon chains, while a peripheral stalk is formed by the delta and b chains.</text>
</comment>
<proteinExistence type="inferred from homology"/>
<keyword evidence="2 13" id="KW-0813">Transport</keyword>
<evidence type="ECO:0000256" key="8">
    <source>
        <dbReference type="ARBA" id="ARBA00023136"/>
    </source>
</evidence>
<keyword evidence="4 13" id="KW-0812">Transmembrane</keyword>
<keyword evidence="9 13" id="KW-0066">ATP synthesis</keyword>
<dbReference type="PANTHER" id="PTHR33445:SF1">
    <property type="entry name" value="ATP SYNTHASE SUBUNIT B"/>
    <property type="match status" value="1"/>
</dbReference>